<reference evidence="14" key="1">
    <citation type="submission" date="2017-09" db="EMBL/GenBank/DDBJ databases">
        <title>Depth-based differentiation of microbial function through sediment-hosted aquifers and enrichment of novel symbionts in the deep terrestrial subsurface.</title>
        <authorList>
            <person name="Probst A.J."/>
            <person name="Ladd B."/>
            <person name="Jarett J.K."/>
            <person name="Geller-Mcgrath D.E."/>
            <person name="Sieber C.M.K."/>
            <person name="Emerson J.B."/>
            <person name="Anantharaman K."/>
            <person name="Thomas B.C."/>
            <person name="Malmstrom R."/>
            <person name="Stieglmeier M."/>
            <person name="Klingl A."/>
            <person name="Woyke T."/>
            <person name="Ryan C.M."/>
            <person name="Banfield J.F."/>
        </authorList>
    </citation>
    <scope>NUCLEOTIDE SEQUENCE [LARGE SCALE GENOMIC DNA]</scope>
</reference>
<feature type="binding site" evidence="11">
    <location>
        <begin position="55"/>
        <end position="59"/>
    </location>
    <ligand>
        <name>GTP</name>
        <dbReference type="ChEBI" id="CHEBI:37565"/>
    </ligand>
</feature>
<evidence type="ECO:0000256" key="3">
    <source>
        <dbReference type="ARBA" id="ARBA00022619"/>
    </source>
</evidence>
<dbReference type="GO" id="GO:0005525">
    <property type="term" value="F:GTP binding"/>
    <property type="evidence" value="ECO:0007669"/>
    <property type="project" value="UniProtKB-KW"/>
</dbReference>
<dbReference type="CDD" id="cd00641">
    <property type="entry name" value="GTP_cyclohydro2"/>
    <property type="match status" value="1"/>
</dbReference>
<feature type="binding site" evidence="11">
    <location>
        <position position="71"/>
    </location>
    <ligand>
        <name>Zn(2+)</name>
        <dbReference type="ChEBI" id="CHEBI:29105"/>
        <note>catalytic</note>
    </ligand>
</feature>
<keyword evidence="5 11" id="KW-0547">Nucleotide-binding</keyword>
<keyword evidence="4 11" id="KW-0479">Metal-binding</keyword>
<sequence>MQTKPYAISVLASTKLPTKYGEFDCIVWKSAYDNKEHILLSCGTIQYMKDPILVRIHSQCATSETFLSMKCDCREQLHEAMRMIAKQGQGMIIYLHQEGRGIGLTNKIKAYHLQEKGFDTVEANEKLGFPADLRNYQSASDLLHHYKIQIIQLISNNPHKIKHLENAGIAIANRISLHIKPHDVNKKYLQIKKEKLGHLLDHI</sequence>
<feature type="domain" description="GTP cyclohydrolase II" evidence="12">
    <location>
        <begin position="13"/>
        <end position="175"/>
    </location>
</feature>
<dbReference type="PANTHER" id="PTHR21327">
    <property type="entry name" value="GTP CYCLOHYDROLASE II-RELATED"/>
    <property type="match status" value="1"/>
</dbReference>
<keyword evidence="3 11" id="KW-0686">Riboflavin biosynthesis</keyword>
<evidence type="ECO:0000256" key="2">
    <source>
        <dbReference type="ARBA" id="ARBA00005520"/>
    </source>
</evidence>
<proteinExistence type="inferred from homology"/>
<feature type="binding site" evidence="11">
    <location>
        <position position="76"/>
    </location>
    <ligand>
        <name>GTP</name>
        <dbReference type="ChEBI" id="CHEBI:37565"/>
    </ligand>
</feature>
<dbReference type="EMBL" id="PFSC01000069">
    <property type="protein sequence ID" value="PJC32742.1"/>
    <property type="molecule type" value="Genomic_DNA"/>
</dbReference>
<dbReference type="GO" id="GO:0008270">
    <property type="term" value="F:zinc ion binding"/>
    <property type="evidence" value="ECO:0007669"/>
    <property type="project" value="UniProtKB-UniRule"/>
</dbReference>
<evidence type="ECO:0000256" key="8">
    <source>
        <dbReference type="ARBA" id="ARBA00023134"/>
    </source>
</evidence>
<feature type="binding site" evidence="11">
    <location>
        <position position="60"/>
    </location>
    <ligand>
        <name>Zn(2+)</name>
        <dbReference type="ChEBI" id="CHEBI:29105"/>
        <note>catalytic</note>
    </ligand>
</feature>
<gene>
    <name evidence="11 13" type="primary">ribA</name>
    <name evidence="13" type="ORF">CO051_02635</name>
</gene>
<dbReference type="GO" id="GO:0005829">
    <property type="term" value="C:cytosol"/>
    <property type="evidence" value="ECO:0007669"/>
    <property type="project" value="TreeGrafter"/>
</dbReference>
<evidence type="ECO:0000259" key="12">
    <source>
        <dbReference type="Pfam" id="PF00925"/>
    </source>
</evidence>
<dbReference type="InterPro" id="IPR036144">
    <property type="entry name" value="RibA-like_sf"/>
</dbReference>
<name>A0A2M8F0C0_9BACT</name>
<comment type="pathway">
    <text evidence="1 11">Cofactor biosynthesis; riboflavin biosynthesis; 5-amino-6-(D-ribitylamino)uracil from GTP: step 1/4.</text>
</comment>
<feature type="active site" description="Nucleophile" evidence="11">
    <location>
        <position position="134"/>
    </location>
</feature>
<feature type="binding site" evidence="11">
    <location>
        <position position="160"/>
    </location>
    <ligand>
        <name>GTP</name>
        <dbReference type="ChEBI" id="CHEBI:37565"/>
    </ligand>
</feature>
<dbReference type="InterPro" id="IPR032677">
    <property type="entry name" value="GTP_cyclohydro_II"/>
</dbReference>
<dbReference type="Pfam" id="PF00925">
    <property type="entry name" value="GTP_cyclohydro2"/>
    <property type="match status" value="1"/>
</dbReference>
<dbReference type="FunFam" id="3.40.50.10990:FF:000001">
    <property type="entry name" value="Riboflavin biosynthesis protein RibBA"/>
    <property type="match status" value="1"/>
</dbReference>
<dbReference type="HAMAP" id="MF_00179">
    <property type="entry name" value="RibA"/>
    <property type="match status" value="1"/>
</dbReference>
<keyword evidence="8 11" id="KW-0342">GTP-binding</keyword>
<comment type="catalytic activity">
    <reaction evidence="10 11">
        <text>GTP + 4 H2O = 2,5-diamino-6-hydroxy-4-(5-phosphoribosylamino)-pyrimidine + formate + 2 phosphate + 3 H(+)</text>
        <dbReference type="Rhea" id="RHEA:23704"/>
        <dbReference type="ChEBI" id="CHEBI:15377"/>
        <dbReference type="ChEBI" id="CHEBI:15378"/>
        <dbReference type="ChEBI" id="CHEBI:15740"/>
        <dbReference type="ChEBI" id="CHEBI:37565"/>
        <dbReference type="ChEBI" id="CHEBI:43474"/>
        <dbReference type="ChEBI" id="CHEBI:58614"/>
        <dbReference type="EC" id="3.5.4.25"/>
    </reaction>
</comment>
<feature type="binding site" evidence="11">
    <location>
        <begin position="98"/>
        <end position="100"/>
    </location>
    <ligand>
        <name>GTP</name>
        <dbReference type="ChEBI" id="CHEBI:37565"/>
    </ligand>
</feature>
<dbReference type="Gene3D" id="3.40.50.10990">
    <property type="entry name" value="GTP cyclohydrolase II"/>
    <property type="match status" value="1"/>
</dbReference>
<comment type="caution">
    <text evidence="13">The sequence shown here is derived from an EMBL/GenBank/DDBJ whole genome shotgun (WGS) entry which is preliminary data.</text>
</comment>
<dbReference type="GO" id="GO:0008686">
    <property type="term" value="F:3,4-dihydroxy-2-butanone-4-phosphate synthase activity"/>
    <property type="evidence" value="ECO:0007669"/>
    <property type="project" value="TreeGrafter"/>
</dbReference>
<evidence type="ECO:0000256" key="7">
    <source>
        <dbReference type="ARBA" id="ARBA00022833"/>
    </source>
</evidence>
<dbReference type="EC" id="3.5.4.25" evidence="11"/>
<evidence type="ECO:0000256" key="5">
    <source>
        <dbReference type="ARBA" id="ARBA00022741"/>
    </source>
</evidence>
<evidence type="ECO:0000256" key="1">
    <source>
        <dbReference type="ARBA" id="ARBA00004853"/>
    </source>
</evidence>
<keyword evidence="6 11" id="KW-0378">Hydrolase</keyword>
<comment type="cofactor">
    <cofactor evidence="11">
        <name>Zn(2+)</name>
        <dbReference type="ChEBI" id="CHEBI:29105"/>
    </cofactor>
    <text evidence="11">Binds 1 zinc ion per subunit.</text>
</comment>
<dbReference type="GO" id="GO:0009231">
    <property type="term" value="P:riboflavin biosynthetic process"/>
    <property type="evidence" value="ECO:0007669"/>
    <property type="project" value="UniProtKB-UniRule"/>
</dbReference>
<dbReference type="NCBIfam" id="TIGR00505">
    <property type="entry name" value="ribA"/>
    <property type="match status" value="1"/>
</dbReference>
<dbReference type="PANTHER" id="PTHR21327:SF18">
    <property type="entry name" value="3,4-DIHYDROXY-2-BUTANONE 4-PHOSPHATE SYNTHASE"/>
    <property type="match status" value="1"/>
</dbReference>
<feature type="binding site" evidence="11">
    <location>
        <position position="155"/>
    </location>
    <ligand>
        <name>GTP</name>
        <dbReference type="ChEBI" id="CHEBI:37565"/>
    </ligand>
</feature>
<organism evidence="13 14">
    <name type="scientific">Candidatus Roizmanbacteria bacterium CG_4_9_14_0_2_um_filter_39_13</name>
    <dbReference type="NCBI Taxonomy" id="1974839"/>
    <lineage>
        <taxon>Bacteria</taxon>
        <taxon>Candidatus Roizmaniibacteriota</taxon>
    </lineage>
</organism>
<dbReference type="NCBIfam" id="NF001591">
    <property type="entry name" value="PRK00393.1"/>
    <property type="match status" value="1"/>
</dbReference>
<evidence type="ECO:0000256" key="6">
    <source>
        <dbReference type="ARBA" id="ARBA00022801"/>
    </source>
</evidence>
<evidence type="ECO:0000313" key="14">
    <source>
        <dbReference type="Proteomes" id="UP000231383"/>
    </source>
</evidence>
<dbReference type="GO" id="GO:0003935">
    <property type="term" value="F:GTP cyclohydrolase II activity"/>
    <property type="evidence" value="ECO:0007669"/>
    <property type="project" value="UniProtKB-UniRule"/>
</dbReference>
<dbReference type="UniPathway" id="UPA00275">
    <property type="reaction ID" value="UER00400"/>
</dbReference>
<keyword evidence="7 11" id="KW-0862">Zinc</keyword>
<comment type="similarity">
    <text evidence="2">In the N-terminal section; belongs to the DHBP synthase family.</text>
</comment>
<evidence type="ECO:0000256" key="10">
    <source>
        <dbReference type="ARBA" id="ARBA00049295"/>
    </source>
</evidence>
<comment type="function">
    <text evidence="9 11">Catalyzes the conversion of GTP to 2,5-diamino-6-ribosylamino-4(3H)-pyrimidinone 5'-phosphate (DARP), formate and pyrophosphate.</text>
</comment>
<dbReference type="SUPFAM" id="SSF142695">
    <property type="entry name" value="RibA-like"/>
    <property type="match status" value="1"/>
</dbReference>
<evidence type="ECO:0000256" key="4">
    <source>
        <dbReference type="ARBA" id="ARBA00022723"/>
    </source>
</evidence>
<feature type="binding site" evidence="11">
    <location>
        <position position="120"/>
    </location>
    <ligand>
        <name>GTP</name>
        <dbReference type="ChEBI" id="CHEBI:37565"/>
    </ligand>
</feature>
<feature type="binding site" evidence="11">
    <location>
        <position position="73"/>
    </location>
    <ligand>
        <name>Zn(2+)</name>
        <dbReference type="ChEBI" id="CHEBI:29105"/>
        <note>catalytic</note>
    </ligand>
</feature>
<accession>A0A2M8F0C0</accession>
<comment type="similarity">
    <text evidence="11">Belongs to the GTP cyclohydrolase II family.</text>
</comment>
<feature type="active site" description="Proton acceptor" evidence="11">
    <location>
        <position position="132"/>
    </location>
</feature>
<evidence type="ECO:0000313" key="13">
    <source>
        <dbReference type="EMBL" id="PJC32742.1"/>
    </source>
</evidence>
<evidence type="ECO:0000256" key="9">
    <source>
        <dbReference type="ARBA" id="ARBA00043932"/>
    </source>
</evidence>
<evidence type="ECO:0000256" key="11">
    <source>
        <dbReference type="HAMAP-Rule" id="MF_00179"/>
    </source>
</evidence>
<dbReference type="InterPro" id="IPR000926">
    <property type="entry name" value="RibA"/>
</dbReference>
<dbReference type="Proteomes" id="UP000231383">
    <property type="component" value="Unassembled WGS sequence"/>
</dbReference>
<dbReference type="AlphaFoldDB" id="A0A2M8F0C0"/>
<protein>
    <recommendedName>
        <fullName evidence="11">GTP cyclohydrolase-2</fullName>
        <ecNumber evidence="11">3.5.4.25</ecNumber>
    </recommendedName>
    <alternativeName>
        <fullName evidence="11">GTP cyclohydrolase II</fullName>
    </alternativeName>
</protein>